<proteinExistence type="predicted"/>
<dbReference type="RefSeq" id="WP_248651734.1">
    <property type="nucleotide sequence ID" value="NZ_CP096659.1"/>
</dbReference>
<dbReference type="Pfam" id="PF23458">
    <property type="entry name" value="DUF7130"/>
    <property type="match status" value="1"/>
</dbReference>
<dbReference type="InterPro" id="IPR055554">
    <property type="entry name" value="DUF7130"/>
</dbReference>
<accession>A0A8U0HYI4</accession>
<protein>
    <recommendedName>
        <fullName evidence="1">DUF7130 domain-containing protein</fullName>
    </recommendedName>
</protein>
<gene>
    <name evidence="2" type="ORF">M0R89_06430</name>
</gene>
<dbReference type="GeneID" id="72184819"/>
<evidence type="ECO:0000313" key="3">
    <source>
        <dbReference type="Proteomes" id="UP000830729"/>
    </source>
</evidence>
<dbReference type="AlphaFoldDB" id="A0A8U0HYI4"/>
<evidence type="ECO:0000259" key="1">
    <source>
        <dbReference type="Pfam" id="PF23458"/>
    </source>
</evidence>
<keyword evidence="3" id="KW-1185">Reference proteome</keyword>
<dbReference type="KEGG" id="halx:M0R89_06430"/>
<evidence type="ECO:0000313" key="2">
    <source>
        <dbReference type="EMBL" id="UPV75696.1"/>
    </source>
</evidence>
<organism evidence="2 3">
    <name type="scientific">Halorussus limi</name>
    <dbReference type="NCBI Taxonomy" id="2938695"/>
    <lineage>
        <taxon>Archaea</taxon>
        <taxon>Methanobacteriati</taxon>
        <taxon>Methanobacteriota</taxon>
        <taxon>Stenosarchaea group</taxon>
        <taxon>Halobacteria</taxon>
        <taxon>Halobacteriales</taxon>
        <taxon>Haladaptataceae</taxon>
        <taxon>Halorussus</taxon>
    </lineage>
</organism>
<dbReference type="EMBL" id="CP096659">
    <property type="protein sequence ID" value="UPV75696.1"/>
    <property type="molecule type" value="Genomic_DNA"/>
</dbReference>
<feature type="domain" description="DUF7130" evidence="1">
    <location>
        <begin position="26"/>
        <end position="113"/>
    </location>
</feature>
<dbReference type="Gene3D" id="2.20.28.10">
    <property type="match status" value="1"/>
</dbReference>
<reference evidence="2 3" key="1">
    <citation type="submission" date="2022-04" db="EMBL/GenBank/DDBJ databases">
        <title>Diverse halophilic archaea isolated from saline environments.</title>
        <authorList>
            <person name="Cui H.-L."/>
        </authorList>
    </citation>
    <scope>NUCLEOTIDE SEQUENCE [LARGE SCALE GENOMIC DNA]</scope>
    <source>
        <strain evidence="2 3">XZYJT49</strain>
    </source>
</reference>
<name>A0A8U0HYI4_9EURY</name>
<sequence>MSGHGEQPAEDDGDVEAVEEALEVSFGQTVYDEDGNELGNVRGLEEGGFFVSTREGVESMSIEHARSGHDFGEAELMWRCTNCGEMGEIDEGLPDECPNCGEPKEALMYWTED</sequence>
<dbReference type="SUPFAM" id="SSF57802">
    <property type="entry name" value="Rubredoxin-like"/>
    <property type="match status" value="1"/>
</dbReference>
<dbReference type="Proteomes" id="UP000830729">
    <property type="component" value="Chromosome"/>
</dbReference>